<dbReference type="EMBL" id="WEIK01000004">
    <property type="protein sequence ID" value="MVF49004.1"/>
    <property type="molecule type" value="Genomic_DNA"/>
</dbReference>
<organism evidence="1 2">
    <name type="scientific">Pseudomonas monteilii</name>
    <dbReference type="NCBI Taxonomy" id="76759"/>
    <lineage>
        <taxon>Bacteria</taxon>
        <taxon>Pseudomonadati</taxon>
        <taxon>Pseudomonadota</taxon>
        <taxon>Gammaproteobacteria</taxon>
        <taxon>Pseudomonadales</taxon>
        <taxon>Pseudomonadaceae</taxon>
        <taxon>Pseudomonas</taxon>
    </lineage>
</organism>
<accession>A0A7X3F0E5</accession>
<evidence type="ECO:0000313" key="1">
    <source>
        <dbReference type="EMBL" id="MVF49004.1"/>
    </source>
</evidence>
<evidence type="ECO:0000313" key="2">
    <source>
        <dbReference type="Proteomes" id="UP000440965"/>
    </source>
</evidence>
<reference evidence="1 2" key="1">
    <citation type="submission" date="2019-10" db="EMBL/GenBank/DDBJ databases">
        <title>XDR Pseudomonas monteilii producing IMP-16 from LCR.</title>
        <authorList>
            <person name="Ballaben A."/>
            <person name="Doi Y."/>
        </authorList>
    </citation>
    <scope>NUCLEOTIDE SEQUENCE [LARGE SCALE GENOMIC DNA]</scope>
    <source>
        <strain evidence="1 2">597/14</strain>
    </source>
</reference>
<dbReference type="Proteomes" id="UP000440965">
    <property type="component" value="Unassembled WGS sequence"/>
</dbReference>
<sequence length="142" mass="16029">MFVSDSWAEVKGLAALLEPGQRGWHVMLKPQMSPWFHATVVTCDEGFDTRTTVFIDSLSSLITWIESGQEGMLLESLQLVSPGWLRGGKGWEMNALAEIAQNQLEGAVRFTLQDGRIYYYPDPAARSTHGFEEVLYRLHSEH</sequence>
<dbReference type="AlphaFoldDB" id="A0A7X3F0E5"/>
<dbReference type="RefSeq" id="WP_156867022.1">
    <property type="nucleotide sequence ID" value="NZ_JBFUNT010000026.1"/>
</dbReference>
<protein>
    <submittedName>
        <fullName evidence="1">Uncharacterized protein</fullName>
    </submittedName>
</protein>
<comment type="caution">
    <text evidence="1">The sequence shown here is derived from an EMBL/GenBank/DDBJ whole genome shotgun (WGS) entry which is preliminary data.</text>
</comment>
<gene>
    <name evidence="1" type="ORF">F9Z43_06595</name>
</gene>
<proteinExistence type="predicted"/>
<name>A0A7X3F0E5_9PSED</name>